<keyword evidence="2" id="KW-1185">Reference proteome</keyword>
<dbReference type="RefSeq" id="WP_134436455.1">
    <property type="nucleotide sequence ID" value="NZ_SOML01000006.1"/>
</dbReference>
<accession>A0A4Y8L1P8</accession>
<evidence type="ECO:0000313" key="2">
    <source>
        <dbReference type="Proteomes" id="UP000297861"/>
    </source>
</evidence>
<evidence type="ECO:0000313" key="1">
    <source>
        <dbReference type="EMBL" id="TFD96074.1"/>
    </source>
</evidence>
<dbReference type="EMBL" id="SOML01000006">
    <property type="protein sequence ID" value="TFD96074.1"/>
    <property type="molecule type" value="Genomic_DNA"/>
</dbReference>
<gene>
    <name evidence="1" type="ORF">E2605_10805</name>
</gene>
<name>A0A4Y8L1P8_9BACT</name>
<dbReference type="AlphaFoldDB" id="A0A4Y8L1P8"/>
<comment type="caution">
    <text evidence="1">The sequence shown here is derived from an EMBL/GenBank/DDBJ whole genome shotgun (WGS) entry which is preliminary data.</text>
</comment>
<proteinExistence type="predicted"/>
<organism evidence="1 2">
    <name type="scientific">Dysgonomonas capnocytophagoides</name>
    <dbReference type="NCBI Taxonomy" id="45254"/>
    <lineage>
        <taxon>Bacteria</taxon>
        <taxon>Pseudomonadati</taxon>
        <taxon>Bacteroidota</taxon>
        <taxon>Bacteroidia</taxon>
        <taxon>Bacteroidales</taxon>
        <taxon>Dysgonomonadaceae</taxon>
        <taxon>Dysgonomonas</taxon>
    </lineage>
</organism>
<dbReference type="Proteomes" id="UP000297861">
    <property type="component" value="Unassembled WGS sequence"/>
</dbReference>
<protein>
    <submittedName>
        <fullName evidence="1">Uncharacterized protein</fullName>
    </submittedName>
</protein>
<sequence length="207" mass="23848">MVTLAFDEQHISVPQSWGDIKLRDYEKWFSAEPRNRIEQVQLVADICGVDSEILLDNPTQFFDTVYDIVRFVFDNYECLPSHTLECDGQIYVISGTEDLTLAEWVDIENVFDSDSPSRLSDVLSILCRPLGEVYDTKVCDTRKEIFKNLTMDKAMPLLAFFCRKESNFRPFRTFIQRSVYSKADASVLYGILPEMGMVQSYCRSGRG</sequence>
<reference evidence="1 2" key="1">
    <citation type="submission" date="2019-03" db="EMBL/GenBank/DDBJ databases">
        <title>San Antonio Military Medical Center submission to MRSN (WRAIR), pending publication.</title>
        <authorList>
            <person name="Blyth D.M."/>
            <person name="Mccarthy S.L."/>
            <person name="Schall S.E."/>
            <person name="Stam J.A."/>
            <person name="Ong A.C."/>
            <person name="Mcgann P.T."/>
        </authorList>
    </citation>
    <scope>NUCLEOTIDE SEQUENCE [LARGE SCALE GENOMIC DNA]</scope>
    <source>
        <strain evidence="1 2">MRSN571793</strain>
    </source>
</reference>
<dbReference type="OrthoDB" id="995915at2"/>